<feature type="compositionally biased region" description="Acidic residues" evidence="1">
    <location>
        <begin position="27"/>
        <end position="55"/>
    </location>
</feature>
<protein>
    <submittedName>
        <fullName evidence="2">12464_t:CDS:1</fullName>
    </submittedName>
</protein>
<gene>
    <name evidence="2" type="ORF">RFULGI_LOCUS13455</name>
</gene>
<evidence type="ECO:0000313" key="2">
    <source>
        <dbReference type="EMBL" id="CAG8748942.1"/>
    </source>
</evidence>
<proteinExistence type="predicted"/>
<evidence type="ECO:0000256" key="1">
    <source>
        <dbReference type="SAM" id="MobiDB-lite"/>
    </source>
</evidence>
<sequence>MNDISGSSDDEVIPASKRRQSESMPIDGEDSDSVDEDFQLEDSESDVAEEYDENY</sequence>
<organism evidence="2 3">
    <name type="scientific">Racocetra fulgida</name>
    <dbReference type="NCBI Taxonomy" id="60492"/>
    <lineage>
        <taxon>Eukaryota</taxon>
        <taxon>Fungi</taxon>
        <taxon>Fungi incertae sedis</taxon>
        <taxon>Mucoromycota</taxon>
        <taxon>Glomeromycotina</taxon>
        <taxon>Glomeromycetes</taxon>
        <taxon>Diversisporales</taxon>
        <taxon>Gigasporaceae</taxon>
        <taxon>Racocetra</taxon>
    </lineage>
</organism>
<feature type="region of interest" description="Disordered" evidence="1">
    <location>
        <begin position="1"/>
        <end position="55"/>
    </location>
</feature>
<reference evidence="2" key="1">
    <citation type="submission" date="2021-06" db="EMBL/GenBank/DDBJ databases">
        <authorList>
            <person name="Kallberg Y."/>
            <person name="Tangrot J."/>
            <person name="Rosling A."/>
        </authorList>
    </citation>
    <scope>NUCLEOTIDE SEQUENCE</scope>
    <source>
        <strain evidence="2">IN212</strain>
    </source>
</reference>
<dbReference type="Proteomes" id="UP000789396">
    <property type="component" value="Unassembled WGS sequence"/>
</dbReference>
<feature type="non-terminal residue" evidence="2">
    <location>
        <position position="55"/>
    </location>
</feature>
<comment type="caution">
    <text evidence="2">The sequence shown here is derived from an EMBL/GenBank/DDBJ whole genome shotgun (WGS) entry which is preliminary data.</text>
</comment>
<dbReference type="AlphaFoldDB" id="A0A9N9ITD4"/>
<accession>A0A9N9ITD4</accession>
<keyword evidence="3" id="KW-1185">Reference proteome</keyword>
<evidence type="ECO:0000313" key="3">
    <source>
        <dbReference type="Proteomes" id="UP000789396"/>
    </source>
</evidence>
<name>A0A9N9ITD4_9GLOM</name>
<dbReference type="OrthoDB" id="498543at2759"/>
<dbReference type="EMBL" id="CAJVPZ010035375">
    <property type="protein sequence ID" value="CAG8748942.1"/>
    <property type="molecule type" value="Genomic_DNA"/>
</dbReference>